<name>A0AAV8YR13_9CUCU</name>
<dbReference type="PANTHER" id="PTHR47326:SF1">
    <property type="entry name" value="HTH PSQ-TYPE DOMAIN-CONTAINING PROTEIN"/>
    <property type="match status" value="1"/>
</dbReference>
<organism evidence="1 2">
    <name type="scientific">Aromia moschata</name>
    <dbReference type="NCBI Taxonomy" id="1265417"/>
    <lineage>
        <taxon>Eukaryota</taxon>
        <taxon>Metazoa</taxon>
        <taxon>Ecdysozoa</taxon>
        <taxon>Arthropoda</taxon>
        <taxon>Hexapoda</taxon>
        <taxon>Insecta</taxon>
        <taxon>Pterygota</taxon>
        <taxon>Neoptera</taxon>
        <taxon>Endopterygota</taxon>
        <taxon>Coleoptera</taxon>
        <taxon>Polyphaga</taxon>
        <taxon>Cucujiformia</taxon>
        <taxon>Chrysomeloidea</taxon>
        <taxon>Cerambycidae</taxon>
        <taxon>Cerambycinae</taxon>
        <taxon>Callichromatini</taxon>
        <taxon>Aromia</taxon>
    </lineage>
</organism>
<dbReference type="PANTHER" id="PTHR47326">
    <property type="entry name" value="TRANSPOSABLE ELEMENT TC3 TRANSPOSASE-LIKE PROTEIN"/>
    <property type="match status" value="1"/>
</dbReference>
<evidence type="ECO:0000313" key="2">
    <source>
        <dbReference type="Proteomes" id="UP001162162"/>
    </source>
</evidence>
<dbReference type="EMBL" id="JAPWTK010000053">
    <property type="protein sequence ID" value="KAJ8953805.1"/>
    <property type="molecule type" value="Genomic_DNA"/>
</dbReference>
<protein>
    <submittedName>
        <fullName evidence="1">Uncharacterized protein</fullName>
    </submittedName>
</protein>
<dbReference type="Proteomes" id="UP001162162">
    <property type="component" value="Unassembled WGS sequence"/>
</dbReference>
<sequence>MQAPTDNRPRINHKKISTDASKKNEIKSFKPKFLYTLEPVDDERRMEFCLWAQGEYLNNRNFLKTLLFNDDATFTTNEVLPSQISGYWAAETPEWFDGCPTHNARESSENDQWSVDSAHFLRDRPRQVNVDYDTAYTDIFIILMVRNYIRKSDRAKNYSRETLLQAIDDVTSEER</sequence>
<proteinExistence type="predicted"/>
<keyword evidence="2" id="KW-1185">Reference proteome</keyword>
<comment type="caution">
    <text evidence="1">The sequence shown here is derived from an EMBL/GenBank/DDBJ whole genome shotgun (WGS) entry which is preliminary data.</text>
</comment>
<dbReference type="AlphaFoldDB" id="A0AAV8YR13"/>
<accession>A0AAV8YR13</accession>
<reference evidence="1" key="1">
    <citation type="journal article" date="2023" name="Insect Mol. Biol.">
        <title>Genome sequencing provides insights into the evolution of gene families encoding plant cell wall-degrading enzymes in longhorned beetles.</title>
        <authorList>
            <person name="Shin N.R."/>
            <person name="Okamura Y."/>
            <person name="Kirsch R."/>
            <person name="Pauchet Y."/>
        </authorList>
    </citation>
    <scope>NUCLEOTIDE SEQUENCE</scope>
    <source>
        <strain evidence="1">AMC_N1</strain>
    </source>
</reference>
<evidence type="ECO:0000313" key="1">
    <source>
        <dbReference type="EMBL" id="KAJ8953805.1"/>
    </source>
</evidence>
<gene>
    <name evidence="1" type="ORF">NQ318_006652</name>
</gene>